<dbReference type="EMBL" id="JASPKY010000017">
    <property type="protein sequence ID" value="KAK9752874.1"/>
    <property type="molecule type" value="Genomic_DNA"/>
</dbReference>
<comment type="caution">
    <text evidence="1">The sequence shown here is derived from an EMBL/GenBank/DDBJ whole genome shotgun (WGS) entry which is preliminary data.</text>
</comment>
<reference evidence="1 2" key="1">
    <citation type="journal article" date="2024" name="BMC Genomics">
        <title>De novo assembly and annotation of Popillia japonica's genome with initial clues to its potential as an invasive pest.</title>
        <authorList>
            <person name="Cucini C."/>
            <person name="Boschi S."/>
            <person name="Funari R."/>
            <person name="Cardaioli E."/>
            <person name="Iannotti N."/>
            <person name="Marturano G."/>
            <person name="Paoli F."/>
            <person name="Bruttini M."/>
            <person name="Carapelli A."/>
            <person name="Frati F."/>
            <person name="Nardi F."/>
        </authorList>
    </citation>
    <scope>NUCLEOTIDE SEQUENCE [LARGE SCALE GENOMIC DNA]</scope>
    <source>
        <strain evidence="1">DMR45628</strain>
    </source>
</reference>
<evidence type="ECO:0000313" key="1">
    <source>
        <dbReference type="EMBL" id="KAK9752874.1"/>
    </source>
</evidence>
<sequence length="195" mass="23296">MDRNIQVKNLKNSRISGDLTMKHLVHTILKEMDLLRETNRYVLKNILRKCATHNSDIQLALLNFRNTPRNKDLQSPNERLFSRKTRSNIPISQEKLKPKIVEEVETKLKKLRDKQNFYSNRGAKEPELLQQGDKIRYQVGKRDWHNATVTDETKNPRSVIIETNDKIVTEEIRHTYIKQKQKYKKMRRLFQTMKL</sequence>
<keyword evidence="2" id="KW-1185">Reference proteome</keyword>
<evidence type="ECO:0000313" key="2">
    <source>
        <dbReference type="Proteomes" id="UP001458880"/>
    </source>
</evidence>
<organism evidence="1 2">
    <name type="scientific">Popillia japonica</name>
    <name type="common">Japanese beetle</name>
    <dbReference type="NCBI Taxonomy" id="7064"/>
    <lineage>
        <taxon>Eukaryota</taxon>
        <taxon>Metazoa</taxon>
        <taxon>Ecdysozoa</taxon>
        <taxon>Arthropoda</taxon>
        <taxon>Hexapoda</taxon>
        <taxon>Insecta</taxon>
        <taxon>Pterygota</taxon>
        <taxon>Neoptera</taxon>
        <taxon>Endopterygota</taxon>
        <taxon>Coleoptera</taxon>
        <taxon>Polyphaga</taxon>
        <taxon>Scarabaeiformia</taxon>
        <taxon>Scarabaeidae</taxon>
        <taxon>Rutelinae</taxon>
        <taxon>Popillia</taxon>
    </lineage>
</organism>
<dbReference type="Proteomes" id="UP001458880">
    <property type="component" value="Unassembled WGS sequence"/>
</dbReference>
<gene>
    <name evidence="1" type="ORF">QE152_g3862</name>
</gene>
<dbReference type="PANTHER" id="PTHR33244">
    <property type="entry name" value="INTEGRASE CATALYTIC DOMAIN-CONTAINING PROTEIN-RELATED"/>
    <property type="match status" value="1"/>
</dbReference>
<dbReference type="AlphaFoldDB" id="A0AAW1N2U2"/>
<accession>A0AAW1N2U2</accession>
<proteinExistence type="predicted"/>
<protein>
    <submittedName>
        <fullName evidence="1">Uncharacterized protein</fullName>
    </submittedName>
</protein>
<dbReference type="PANTHER" id="PTHR33244:SF3">
    <property type="entry name" value="PEPTIDASE A2 DOMAIN-CONTAINING PROTEIN"/>
    <property type="match status" value="1"/>
</dbReference>
<name>A0AAW1N2U2_POPJA</name>